<reference evidence="10" key="2">
    <citation type="submission" date="2020-09" db="EMBL/GenBank/DDBJ databases">
        <authorList>
            <person name="Sun Q."/>
            <person name="Kim S."/>
        </authorList>
    </citation>
    <scope>NUCLEOTIDE SEQUENCE</scope>
    <source>
        <strain evidence="10">KCTC 12988</strain>
    </source>
</reference>
<evidence type="ECO:0000256" key="4">
    <source>
        <dbReference type="ARBA" id="ARBA00012458"/>
    </source>
</evidence>
<dbReference type="GO" id="GO:0046656">
    <property type="term" value="P:folic acid biosynthetic process"/>
    <property type="evidence" value="ECO:0007669"/>
    <property type="project" value="UniProtKB-KW"/>
</dbReference>
<dbReference type="Proteomes" id="UP000644507">
    <property type="component" value="Unassembled WGS sequence"/>
</dbReference>
<evidence type="ECO:0000256" key="1">
    <source>
        <dbReference type="ARBA" id="ARBA00000012"/>
    </source>
</evidence>
<feature type="domain" description="Pterin-binding" evidence="9">
    <location>
        <begin position="16"/>
        <end position="280"/>
    </location>
</feature>
<evidence type="ECO:0000256" key="8">
    <source>
        <dbReference type="ARBA" id="ARBA00022909"/>
    </source>
</evidence>
<evidence type="ECO:0000256" key="5">
    <source>
        <dbReference type="ARBA" id="ARBA00022679"/>
    </source>
</evidence>
<protein>
    <recommendedName>
        <fullName evidence="4">dihydropteroate synthase</fullName>
        <ecNumber evidence="4">2.5.1.15</ecNumber>
    </recommendedName>
</protein>
<evidence type="ECO:0000256" key="3">
    <source>
        <dbReference type="ARBA" id="ARBA00004763"/>
    </source>
</evidence>
<organism evidence="10 11">
    <name type="scientific">Roseibacillus persicicus</name>
    <dbReference type="NCBI Taxonomy" id="454148"/>
    <lineage>
        <taxon>Bacteria</taxon>
        <taxon>Pseudomonadati</taxon>
        <taxon>Verrucomicrobiota</taxon>
        <taxon>Verrucomicrobiia</taxon>
        <taxon>Verrucomicrobiales</taxon>
        <taxon>Verrucomicrobiaceae</taxon>
        <taxon>Roseibacillus</taxon>
    </lineage>
</organism>
<dbReference type="Pfam" id="PF00809">
    <property type="entry name" value="Pterin_bind"/>
    <property type="match status" value="1"/>
</dbReference>
<dbReference type="InterPro" id="IPR011005">
    <property type="entry name" value="Dihydropteroate_synth-like_sf"/>
</dbReference>
<evidence type="ECO:0000313" key="10">
    <source>
        <dbReference type="EMBL" id="GHC43856.1"/>
    </source>
</evidence>
<dbReference type="InterPro" id="IPR006390">
    <property type="entry name" value="DHP_synth_dom"/>
</dbReference>
<comment type="catalytic activity">
    <reaction evidence="1">
        <text>(7,8-dihydropterin-6-yl)methyl diphosphate + 4-aminobenzoate = 7,8-dihydropteroate + diphosphate</text>
        <dbReference type="Rhea" id="RHEA:19949"/>
        <dbReference type="ChEBI" id="CHEBI:17836"/>
        <dbReference type="ChEBI" id="CHEBI:17839"/>
        <dbReference type="ChEBI" id="CHEBI:33019"/>
        <dbReference type="ChEBI" id="CHEBI:72950"/>
        <dbReference type="EC" id="2.5.1.15"/>
    </reaction>
</comment>
<dbReference type="PANTHER" id="PTHR20941">
    <property type="entry name" value="FOLATE SYNTHESIS PROTEINS"/>
    <property type="match status" value="1"/>
</dbReference>
<dbReference type="PROSITE" id="PS50972">
    <property type="entry name" value="PTERIN_BINDING"/>
    <property type="match status" value="1"/>
</dbReference>
<accession>A0A918TGA5</accession>
<evidence type="ECO:0000256" key="6">
    <source>
        <dbReference type="ARBA" id="ARBA00022723"/>
    </source>
</evidence>
<comment type="caution">
    <text evidence="10">The sequence shown here is derived from an EMBL/GenBank/DDBJ whole genome shotgun (WGS) entry which is preliminary data.</text>
</comment>
<dbReference type="SUPFAM" id="SSF51717">
    <property type="entry name" value="Dihydropteroate synthetase-like"/>
    <property type="match status" value="1"/>
</dbReference>
<keyword evidence="11" id="KW-1185">Reference proteome</keyword>
<dbReference type="GO" id="GO:0004156">
    <property type="term" value="F:dihydropteroate synthase activity"/>
    <property type="evidence" value="ECO:0007669"/>
    <property type="project" value="UniProtKB-EC"/>
</dbReference>
<dbReference type="InterPro" id="IPR045031">
    <property type="entry name" value="DHP_synth-like"/>
</dbReference>
<dbReference type="GO" id="GO:0046872">
    <property type="term" value="F:metal ion binding"/>
    <property type="evidence" value="ECO:0007669"/>
    <property type="project" value="UniProtKB-KW"/>
</dbReference>
<evidence type="ECO:0000256" key="7">
    <source>
        <dbReference type="ARBA" id="ARBA00022842"/>
    </source>
</evidence>
<keyword evidence="7" id="KW-0460">Magnesium</keyword>
<keyword evidence="5" id="KW-0808">Transferase</keyword>
<dbReference type="PANTHER" id="PTHR20941:SF1">
    <property type="entry name" value="FOLIC ACID SYNTHESIS PROTEIN FOL1"/>
    <property type="match status" value="1"/>
</dbReference>
<proteinExistence type="predicted"/>
<dbReference type="AlphaFoldDB" id="A0A918TGA5"/>
<gene>
    <name evidence="10" type="primary">folP</name>
    <name evidence="10" type="ORF">GCM10007100_06300</name>
</gene>
<dbReference type="Gene3D" id="3.20.20.20">
    <property type="entry name" value="Dihydropteroate synthase-like"/>
    <property type="match status" value="1"/>
</dbReference>
<dbReference type="EMBL" id="BMXI01000002">
    <property type="protein sequence ID" value="GHC43856.1"/>
    <property type="molecule type" value="Genomic_DNA"/>
</dbReference>
<comment type="pathway">
    <text evidence="3">Cofactor biosynthesis; tetrahydrofolate biosynthesis; 7,8-dihydrofolate from 2-amino-4-hydroxy-6-hydroxymethyl-7,8-dihydropteridine diphosphate and 4-aminobenzoate: step 1/2.</text>
</comment>
<dbReference type="GO" id="GO:0005829">
    <property type="term" value="C:cytosol"/>
    <property type="evidence" value="ECO:0007669"/>
    <property type="project" value="TreeGrafter"/>
</dbReference>
<dbReference type="InterPro" id="IPR000489">
    <property type="entry name" value="Pterin-binding_dom"/>
</dbReference>
<dbReference type="GO" id="GO:0046654">
    <property type="term" value="P:tetrahydrofolate biosynthetic process"/>
    <property type="evidence" value="ECO:0007669"/>
    <property type="project" value="TreeGrafter"/>
</dbReference>
<comment type="cofactor">
    <cofactor evidence="2">
        <name>Mg(2+)</name>
        <dbReference type="ChEBI" id="CHEBI:18420"/>
    </cofactor>
</comment>
<keyword evidence="8" id="KW-0289">Folate biosynthesis</keyword>
<evidence type="ECO:0000259" key="9">
    <source>
        <dbReference type="PROSITE" id="PS50972"/>
    </source>
</evidence>
<keyword evidence="6" id="KW-0479">Metal-binding</keyword>
<reference evidence="10" key="1">
    <citation type="journal article" date="2014" name="Int. J. Syst. Evol. Microbiol.">
        <title>Complete genome sequence of Corynebacterium casei LMG S-19264T (=DSM 44701T), isolated from a smear-ripened cheese.</title>
        <authorList>
            <consortium name="US DOE Joint Genome Institute (JGI-PGF)"/>
            <person name="Walter F."/>
            <person name="Albersmeier A."/>
            <person name="Kalinowski J."/>
            <person name="Ruckert C."/>
        </authorList>
    </citation>
    <scope>NUCLEOTIDE SEQUENCE</scope>
    <source>
        <strain evidence="10">KCTC 12988</strain>
    </source>
</reference>
<name>A0A918TGA5_9BACT</name>
<dbReference type="RefSeq" id="WP_229809365.1">
    <property type="nucleotide sequence ID" value="NZ_BMXI01000002.1"/>
</dbReference>
<evidence type="ECO:0000313" key="11">
    <source>
        <dbReference type="Proteomes" id="UP000644507"/>
    </source>
</evidence>
<dbReference type="NCBIfam" id="TIGR01496">
    <property type="entry name" value="DHPS"/>
    <property type="match status" value="1"/>
</dbReference>
<dbReference type="EC" id="2.5.1.15" evidence="4"/>
<evidence type="ECO:0000256" key="2">
    <source>
        <dbReference type="ARBA" id="ARBA00001946"/>
    </source>
</evidence>
<sequence length="287" mass="31677">MLLRLRDRTLSWPRRGCVMGILNINDDSFSGDGKVDFTWAAHRAMEMIEEGADIVDVGAESARTNRKAISPAEEIERFLGFCKQWEKVVAQAKPRDNQQVWPPVLSANTWRPEVVAAVLEMGVELINDMSGLPDNQNALACAKSGAALLVMHSVGEPKVDHSHVRWPDVMSSMEDFFAEKLAQCDEAGLSREQVILDPGFGFAKSAQDDLVVLRDLARLTRFDRPLLLPVGRKGFIGETLEIKEPADRDAATLGCVSAGHSRGAAIYRVHEVKGSFELLKVLQGLEQ</sequence>